<proteinExistence type="predicted"/>
<evidence type="ECO:0000313" key="2">
    <source>
        <dbReference type="Proteomes" id="UP000631300"/>
    </source>
</evidence>
<organism evidence="1 2">
    <name type="scientific">Alteromonas halophila</name>
    <dbReference type="NCBI Taxonomy" id="516698"/>
    <lineage>
        <taxon>Bacteria</taxon>
        <taxon>Pseudomonadati</taxon>
        <taxon>Pseudomonadota</taxon>
        <taxon>Gammaproteobacteria</taxon>
        <taxon>Alteromonadales</taxon>
        <taxon>Alteromonadaceae</taxon>
        <taxon>Alteromonas/Salinimonas group</taxon>
        <taxon>Alteromonas</taxon>
    </lineage>
</organism>
<protein>
    <submittedName>
        <fullName evidence="1">Uncharacterized protein</fullName>
    </submittedName>
</protein>
<gene>
    <name evidence="1" type="ORF">GCM10007391_01590</name>
</gene>
<comment type="caution">
    <text evidence="1">The sequence shown here is derived from an EMBL/GenBank/DDBJ whole genome shotgun (WGS) entry which is preliminary data.</text>
</comment>
<dbReference type="EMBL" id="BMXP01000001">
    <property type="protein sequence ID" value="GGW73585.1"/>
    <property type="molecule type" value="Genomic_DNA"/>
</dbReference>
<dbReference type="Proteomes" id="UP000631300">
    <property type="component" value="Unassembled WGS sequence"/>
</dbReference>
<reference evidence="1" key="2">
    <citation type="submission" date="2020-09" db="EMBL/GenBank/DDBJ databases">
        <authorList>
            <person name="Sun Q."/>
            <person name="Kim S."/>
        </authorList>
    </citation>
    <scope>NUCLEOTIDE SEQUENCE</scope>
    <source>
        <strain evidence="1">KCTC 22164</strain>
    </source>
</reference>
<dbReference type="AlphaFoldDB" id="A0A918JDK0"/>
<keyword evidence="2" id="KW-1185">Reference proteome</keyword>
<evidence type="ECO:0000313" key="1">
    <source>
        <dbReference type="EMBL" id="GGW73585.1"/>
    </source>
</evidence>
<accession>A0A918JDK0</accession>
<dbReference type="RefSeq" id="WP_189403187.1">
    <property type="nucleotide sequence ID" value="NZ_BMXP01000001.1"/>
</dbReference>
<reference evidence="1" key="1">
    <citation type="journal article" date="2014" name="Int. J. Syst. Evol. Microbiol.">
        <title>Complete genome sequence of Corynebacterium casei LMG S-19264T (=DSM 44701T), isolated from a smear-ripened cheese.</title>
        <authorList>
            <consortium name="US DOE Joint Genome Institute (JGI-PGF)"/>
            <person name="Walter F."/>
            <person name="Albersmeier A."/>
            <person name="Kalinowski J."/>
            <person name="Ruckert C."/>
        </authorList>
    </citation>
    <scope>NUCLEOTIDE SEQUENCE</scope>
    <source>
        <strain evidence="1">KCTC 22164</strain>
    </source>
</reference>
<name>A0A918JDK0_9ALTE</name>
<sequence length="114" mass="12664">MQQRPLHFKLLSHFTEVSEYASLWLQVTLSPSLHAVNPSMGLRCRIPAAEGIEMQQRRLHFKLLSHFTEVSEYASLWLQATLSPSLHAVNPSMGAPLPLPCGRGHRDAAPPPAC</sequence>